<dbReference type="PANTHER" id="PTHR33823:SF2">
    <property type="entry name" value="RNA POLYMERASE-BINDING TRANSCRIPTION FACTOR DKSA"/>
    <property type="match status" value="1"/>
</dbReference>
<accession>A0A382U9L4</accession>
<dbReference type="EMBL" id="UINC01142578">
    <property type="protein sequence ID" value="SVD30994.1"/>
    <property type="molecule type" value="Genomic_DNA"/>
</dbReference>
<keyword evidence="2" id="KW-0863">Zinc-finger</keyword>
<reference evidence="5" key="1">
    <citation type="submission" date="2018-05" db="EMBL/GenBank/DDBJ databases">
        <authorList>
            <person name="Lanie J.A."/>
            <person name="Ng W.-L."/>
            <person name="Kazmierczak K.M."/>
            <person name="Andrzejewski T.M."/>
            <person name="Davidsen T.M."/>
            <person name="Wayne K.J."/>
            <person name="Tettelin H."/>
            <person name="Glass J.I."/>
            <person name="Rusch D."/>
            <person name="Podicherti R."/>
            <person name="Tsui H.-C.T."/>
            <person name="Winkler M.E."/>
        </authorList>
    </citation>
    <scope>NUCLEOTIDE SEQUENCE</scope>
</reference>
<keyword evidence="1" id="KW-0479">Metal-binding</keyword>
<dbReference type="SUPFAM" id="SSF57716">
    <property type="entry name" value="Glucocorticoid receptor-like (DNA-binding domain)"/>
    <property type="match status" value="1"/>
</dbReference>
<dbReference type="PROSITE" id="PS51128">
    <property type="entry name" value="ZF_DKSA_2"/>
    <property type="match status" value="1"/>
</dbReference>
<dbReference type="GO" id="GO:0008270">
    <property type="term" value="F:zinc ion binding"/>
    <property type="evidence" value="ECO:0007669"/>
    <property type="project" value="UniProtKB-KW"/>
</dbReference>
<dbReference type="PROSITE" id="PS01102">
    <property type="entry name" value="ZF_DKSA_1"/>
    <property type="match status" value="1"/>
</dbReference>
<evidence type="ECO:0000256" key="1">
    <source>
        <dbReference type="ARBA" id="ARBA00022723"/>
    </source>
</evidence>
<dbReference type="Gene3D" id="1.20.120.910">
    <property type="entry name" value="DksA, coiled-coil domain"/>
    <property type="match status" value="1"/>
</dbReference>
<dbReference type="InterPro" id="IPR020458">
    <property type="entry name" value="Znf_DskA_TraR_CS"/>
</dbReference>
<dbReference type="Pfam" id="PF01258">
    <property type="entry name" value="zf-dskA_traR"/>
    <property type="match status" value="1"/>
</dbReference>
<gene>
    <name evidence="5" type="ORF">METZ01_LOCUS383848</name>
</gene>
<keyword evidence="3" id="KW-0862">Zinc</keyword>
<sequence length="46" mass="5073">DALRALADNGYGFCEQCNELIAFERLLARPEANLCISCQNHADTTT</sequence>
<dbReference type="InterPro" id="IPR000962">
    <property type="entry name" value="Znf_DskA_TraR"/>
</dbReference>
<evidence type="ECO:0000256" key="3">
    <source>
        <dbReference type="ARBA" id="ARBA00022833"/>
    </source>
</evidence>
<name>A0A382U9L4_9ZZZZ</name>
<feature type="non-terminal residue" evidence="5">
    <location>
        <position position="1"/>
    </location>
</feature>
<evidence type="ECO:0000259" key="4">
    <source>
        <dbReference type="Pfam" id="PF01258"/>
    </source>
</evidence>
<evidence type="ECO:0000256" key="2">
    <source>
        <dbReference type="ARBA" id="ARBA00022771"/>
    </source>
</evidence>
<dbReference type="PANTHER" id="PTHR33823">
    <property type="entry name" value="RNA POLYMERASE-BINDING TRANSCRIPTION FACTOR DKSA-RELATED"/>
    <property type="match status" value="1"/>
</dbReference>
<organism evidence="5">
    <name type="scientific">marine metagenome</name>
    <dbReference type="NCBI Taxonomy" id="408172"/>
    <lineage>
        <taxon>unclassified sequences</taxon>
        <taxon>metagenomes</taxon>
        <taxon>ecological metagenomes</taxon>
    </lineage>
</organism>
<protein>
    <recommendedName>
        <fullName evidence="4">Zinc finger DksA/TraR C4-type domain-containing protein</fullName>
    </recommendedName>
</protein>
<feature type="domain" description="Zinc finger DksA/TraR C4-type" evidence="4">
    <location>
        <begin position="11"/>
        <end position="40"/>
    </location>
</feature>
<evidence type="ECO:0000313" key="5">
    <source>
        <dbReference type="EMBL" id="SVD30994.1"/>
    </source>
</evidence>
<dbReference type="AlphaFoldDB" id="A0A382U9L4"/>
<proteinExistence type="predicted"/>